<accession>A0A026VWH2</accession>
<protein>
    <submittedName>
        <fullName evidence="1">Uncharacterized protein</fullName>
    </submittedName>
</protein>
<sequence>MNLRLTLPVAFTDRRYILATITSYQSSEVPSYPVQTLRESPSGGLTIFPSSLPGRRGLLVELAPSPDTVTRSVDLRKALGGPHQFAH</sequence>
<evidence type="ECO:0000313" key="1">
    <source>
        <dbReference type="EMBL" id="EZA48118.1"/>
    </source>
</evidence>
<organism evidence="1 2">
    <name type="scientific">Ooceraea biroi</name>
    <name type="common">Clonal raider ant</name>
    <name type="synonym">Cerapachys biroi</name>
    <dbReference type="NCBI Taxonomy" id="2015173"/>
    <lineage>
        <taxon>Eukaryota</taxon>
        <taxon>Metazoa</taxon>
        <taxon>Ecdysozoa</taxon>
        <taxon>Arthropoda</taxon>
        <taxon>Hexapoda</taxon>
        <taxon>Insecta</taxon>
        <taxon>Pterygota</taxon>
        <taxon>Neoptera</taxon>
        <taxon>Endopterygota</taxon>
        <taxon>Hymenoptera</taxon>
        <taxon>Apocrita</taxon>
        <taxon>Aculeata</taxon>
        <taxon>Formicoidea</taxon>
        <taxon>Formicidae</taxon>
        <taxon>Dorylinae</taxon>
        <taxon>Ooceraea</taxon>
    </lineage>
</organism>
<name>A0A026VWH2_OOCBI</name>
<evidence type="ECO:0000313" key="2">
    <source>
        <dbReference type="Proteomes" id="UP000053097"/>
    </source>
</evidence>
<dbReference type="EMBL" id="KK107679">
    <property type="protein sequence ID" value="EZA48118.1"/>
    <property type="molecule type" value="Genomic_DNA"/>
</dbReference>
<proteinExistence type="predicted"/>
<dbReference type="Proteomes" id="UP000053097">
    <property type="component" value="Unassembled WGS sequence"/>
</dbReference>
<reference evidence="1 2" key="1">
    <citation type="journal article" date="2014" name="Curr. Biol.">
        <title>The genome of the clonal raider ant Cerapachys biroi.</title>
        <authorList>
            <person name="Oxley P.R."/>
            <person name="Ji L."/>
            <person name="Fetter-Pruneda I."/>
            <person name="McKenzie S.K."/>
            <person name="Li C."/>
            <person name="Hu H."/>
            <person name="Zhang G."/>
            <person name="Kronauer D.J."/>
        </authorList>
    </citation>
    <scope>NUCLEOTIDE SEQUENCE [LARGE SCALE GENOMIC DNA]</scope>
</reference>
<dbReference type="AlphaFoldDB" id="A0A026VWH2"/>
<gene>
    <name evidence="1" type="ORF">X777_14404</name>
</gene>
<keyword evidence="2" id="KW-1185">Reference proteome</keyword>